<sequence>MSGIGTLLFFLVVGGRVPSYLGSSASFVGLVIAVTGYSGQGANPNIALALGGIIACGAVYMLIGFVVMAIGTRWIEKLMPPVVTGAVVMAIGLNLAPIAIHSVSASSFDSWMAVVTVLCIGAVAVFTRGLVQKLLLLLGLSRRLRNLRGSH</sequence>
<proteinExistence type="predicted"/>
<evidence type="ECO:0000313" key="7">
    <source>
        <dbReference type="Proteomes" id="UP000254304"/>
    </source>
</evidence>
<evidence type="ECO:0000256" key="2">
    <source>
        <dbReference type="ARBA" id="ARBA00022692"/>
    </source>
</evidence>
<protein>
    <submittedName>
        <fullName evidence="6">Pyrimidine permease RutG</fullName>
    </submittedName>
</protein>
<evidence type="ECO:0000256" key="5">
    <source>
        <dbReference type="SAM" id="Phobius"/>
    </source>
</evidence>
<dbReference type="Pfam" id="PF00860">
    <property type="entry name" value="Xan_ur_permease"/>
    <property type="match status" value="1"/>
</dbReference>
<reference evidence="6 7" key="1">
    <citation type="submission" date="2018-06" db="EMBL/GenBank/DDBJ databases">
        <authorList>
            <consortium name="Pathogen Informatics"/>
            <person name="Doyle S."/>
        </authorList>
    </citation>
    <scope>NUCLEOTIDE SEQUENCE [LARGE SCALE GENOMIC DNA]</scope>
    <source>
        <strain evidence="6 7">NCTC12157</strain>
    </source>
</reference>
<name>A0A377N8V5_9GAMM</name>
<feature type="transmembrane region" description="Helical" evidence="5">
    <location>
        <begin position="82"/>
        <end position="100"/>
    </location>
</feature>
<keyword evidence="4 5" id="KW-0472">Membrane</keyword>
<evidence type="ECO:0000313" key="6">
    <source>
        <dbReference type="EMBL" id="STQ43971.1"/>
    </source>
</evidence>
<dbReference type="Proteomes" id="UP000254304">
    <property type="component" value="Unassembled WGS sequence"/>
</dbReference>
<feature type="transmembrane region" description="Helical" evidence="5">
    <location>
        <begin position="112"/>
        <end position="138"/>
    </location>
</feature>
<dbReference type="EMBL" id="UGGO01000001">
    <property type="protein sequence ID" value="STQ43971.1"/>
    <property type="molecule type" value="Genomic_DNA"/>
</dbReference>
<keyword evidence="2 5" id="KW-0812">Transmembrane</keyword>
<accession>A0A377N8V5</accession>
<dbReference type="GO" id="GO:0015205">
    <property type="term" value="F:nucleobase transmembrane transporter activity"/>
    <property type="evidence" value="ECO:0007669"/>
    <property type="project" value="UniProtKB-ARBA"/>
</dbReference>
<feature type="transmembrane region" description="Helical" evidence="5">
    <location>
        <begin position="49"/>
        <end position="70"/>
    </location>
</feature>
<dbReference type="GO" id="GO:0016020">
    <property type="term" value="C:membrane"/>
    <property type="evidence" value="ECO:0007669"/>
    <property type="project" value="UniProtKB-SubCell"/>
</dbReference>
<evidence type="ECO:0000256" key="4">
    <source>
        <dbReference type="ARBA" id="ARBA00023136"/>
    </source>
</evidence>
<dbReference type="AlphaFoldDB" id="A0A377N8V5"/>
<dbReference type="InterPro" id="IPR006043">
    <property type="entry name" value="NCS2"/>
</dbReference>
<organism evidence="6 7">
    <name type="scientific">Ewingella americana</name>
    <dbReference type="NCBI Taxonomy" id="41202"/>
    <lineage>
        <taxon>Bacteria</taxon>
        <taxon>Pseudomonadati</taxon>
        <taxon>Pseudomonadota</taxon>
        <taxon>Gammaproteobacteria</taxon>
        <taxon>Enterobacterales</taxon>
        <taxon>Yersiniaceae</taxon>
        <taxon>Ewingella</taxon>
    </lineage>
</organism>
<evidence type="ECO:0000256" key="3">
    <source>
        <dbReference type="ARBA" id="ARBA00022989"/>
    </source>
</evidence>
<gene>
    <name evidence="6" type="primary">rutG_2</name>
    <name evidence="6" type="ORF">NCTC12157_01673</name>
</gene>
<comment type="subcellular location">
    <subcellularLocation>
        <location evidence="1">Membrane</location>
        <topology evidence="1">Multi-pass membrane protein</topology>
    </subcellularLocation>
</comment>
<evidence type="ECO:0000256" key="1">
    <source>
        <dbReference type="ARBA" id="ARBA00004141"/>
    </source>
</evidence>
<keyword evidence="3 5" id="KW-1133">Transmembrane helix</keyword>